<dbReference type="GO" id="GO:0030496">
    <property type="term" value="C:midbody"/>
    <property type="evidence" value="ECO:0007669"/>
    <property type="project" value="TreeGrafter"/>
</dbReference>
<keyword evidence="4" id="KW-1185">Reference proteome</keyword>
<comment type="caution">
    <text evidence="3">The sequence shown here is derived from an EMBL/GenBank/DDBJ whole genome shotgun (WGS) entry which is preliminary data.</text>
</comment>
<feature type="compositionally biased region" description="Basic and acidic residues" evidence="1">
    <location>
        <begin position="67"/>
        <end position="78"/>
    </location>
</feature>
<dbReference type="AlphaFoldDB" id="A0A7K8WZI8"/>
<protein>
    <submittedName>
        <fullName evidence="3">MAP10 protein</fullName>
    </submittedName>
</protein>
<evidence type="ECO:0000256" key="1">
    <source>
        <dbReference type="SAM" id="MobiDB-lite"/>
    </source>
</evidence>
<evidence type="ECO:0000313" key="4">
    <source>
        <dbReference type="Proteomes" id="UP000588334"/>
    </source>
</evidence>
<feature type="region of interest" description="Disordered" evidence="1">
    <location>
        <begin position="383"/>
        <end position="403"/>
    </location>
</feature>
<dbReference type="GO" id="GO:0097431">
    <property type="term" value="C:mitotic spindle pole"/>
    <property type="evidence" value="ECO:0007669"/>
    <property type="project" value="TreeGrafter"/>
</dbReference>
<dbReference type="OrthoDB" id="69809at2759"/>
<feature type="compositionally biased region" description="Polar residues" evidence="1">
    <location>
        <begin position="468"/>
        <end position="479"/>
    </location>
</feature>
<dbReference type="PANTHER" id="PTHR21831:SF2">
    <property type="entry name" value="MICROTUBULE-ASSOCIATED PROTEIN 10"/>
    <property type="match status" value="1"/>
</dbReference>
<feature type="region of interest" description="Disordered" evidence="1">
    <location>
        <begin position="147"/>
        <end position="208"/>
    </location>
</feature>
<evidence type="ECO:0000313" key="3">
    <source>
        <dbReference type="EMBL" id="NXF83979.1"/>
    </source>
</evidence>
<feature type="domain" description="Microtubule-associated protein 10 C-terminal" evidence="2">
    <location>
        <begin position="102"/>
        <end position="630"/>
    </location>
</feature>
<dbReference type="PANTHER" id="PTHR21831">
    <property type="entry name" value="MICROTUBULE-ASSOCIATED PROTEIN 10"/>
    <property type="match status" value="1"/>
</dbReference>
<feature type="compositionally biased region" description="Low complexity" evidence="1">
    <location>
        <begin position="50"/>
        <end position="62"/>
    </location>
</feature>
<feature type="compositionally biased region" description="Basic and acidic residues" evidence="1">
    <location>
        <begin position="450"/>
        <end position="464"/>
    </location>
</feature>
<dbReference type="GO" id="GO:0005813">
    <property type="term" value="C:centrosome"/>
    <property type="evidence" value="ECO:0007669"/>
    <property type="project" value="TreeGrafter"/>
</dbReference>
<feature type="compositionally biased region" description="Polar residues" evidence="1">
    <location>
        <begin position="530"/>
        <end position="559"/>
    </location>
</feature>
<accession>A0A7K8WZI8</accession>
<organism evidence="3 4">
    <name type="scientific">Sclerurus mexicanus</name>
    <name type="common">tawny-throated leaftosser</name>
    <dbReference type="NCBI Taxonomy" id="265632"/>
    <lineage>
        <taxon>Eukaryota</taxon>
        <taxon>Metazoa</taxon>
        <taxon>Chordata</taxon>
        <taxon>Craniata</taxon>
        <taxon>Vertebrata</taxon>
        <taxon>Euteleostomi</taxon>
        <taxon>Archelosauria</taxon>
        <taxon>Archosauria</taxon>
        <taxon>Dinosauria</taxon>
        <taxon>Saurischia</taxon>
        <taxon>Theropoda</taxon>
        <taxon>Coelurosauria</taxon>
        <taxon>Aves</taxon>
        <taxon>Neognathae</taxon>
        <taxon>Neoaves</taxon>
        <taxon>Telluraves</taxon>
        <taxon>Australaves</taxon>
        <taxon>Passeriformes</taxon>
        <taxon>Furnariidae</taxon>
        <taxon>Sclerurus</taxon>
    </lineage>
</organism>
<feature type="compositionally biased region" description="Acidic residues" evidence="1">
    <location>
        <begin position="9"/>
        <end position="28"/>
    </location>
</feature>
<evidence type="ECO:0000259" key="2">
    <source>
        <dbReference type="Pfam" id="PF14925"/>
    </source>
</evidence>
<feature type="non-terminal residue" evidence="3">
    <location>
        <position position="1"/>
    </location>
</feature>
<dbReference type="EMBL" id="VWZF01007082">
    <property type="protein sequence ID" value="NXF83979.1"/>
    <property type="molecule type" value="Genomic_DNA"/>
</dbReference>
<dbReference type="InterPro" id="IPR026679">
    <property type="entry name" value="MAP10_C-term"/>
</dbReference>
<feature type="compositionally biased region" description="Low complexity" evidence="1">
    <location>
        <begin position="481"/>
        <end position="490"/>
    </location>
</feature>
<feature type="region of interest" description="Disordered" evidence="1">
    <location>
        <begin position="432"/>
        <end position="512"/>
    </location>
</feature>
<dbReference type="GO" id="GO:0005881">
    <property type="term" value="C:cytoplasmic microtubule"/>
    <property type="evidence" value="ECO:0007669"/>
    <property type="project" value="TreeGrafter"/>
</dbReference>
<gene>
    <name evidence="3" type="primary">Map10</name>
    <name evidence="3" type="ORF">SCLMEX_R15442</name>
</gene>
<dbReference type="Pfam" id="PF14925">
    <property type="entry name" value="HPHLAWLY"/>
    <property type="match status" value="1"/>
</dbReference>
<dbReference type="GO" id="GO:1990023">
    <property type="term" value="C:mitotic spindle midzone"/>
    <property type="evidence" value="ECO:0007669"/>
    <property type="project" value="TreeGrafter"/>
</dbReference>
<feature type="region of interest" description="Disordered" evidence="1">
    <location>
        <begin position="526"/>
        <end position="576"/>
    </location>
</feature>
<dbReference type="GO" id="GO:0031122">
    <property type="term" value="P:cytoplasmic microtubule organization"/>
    <property type="evidence" value="ECO:0007669"/>
    <property type="project" value="TreeGrafter"/>
</dbReference>
<dbReference type="GO" id="GO:0051256">
    <property type="term" value="P:mitotic spindle midzone assembly"/>
    <property type="evidence" value="ECO:0007669"/>
    <property type="project" value="TreeGrafter"/>
</dbReference>
<feature type="non-terminal residue" evidence="3">
    <location>
        <position position="631"/>
    </location>
</feature>
<reference evidence="3 4" key="1">
    <citation type="submission" date="2019-09" db="EMBL/GenBank/DDBJ databases">
        <title>Bird 10,000 Genomes (B10K) Project - Family phase.</title>
        <authorList>
            <person name="Zhang G."/>
        </authorList>
    </citation>
    <scope>NUCLEOTIDE SEQUENCE [LARGE SCALE GENOMIC DNA]</scope>
    <source>
        <strain evidence="3">B10K-DU-001-03</strain>
        <tissue evidence="3">Muscle</tissue>
    </source>
</reference>
<name>A0A7K8WZI8_9FURN</name>
<proteinExistence type="predicted"/>
<dbReference type="GO" id="GO:0008017">
    <property type="term" value="F:microtubule binding"/>
    <property type="evidence" value="ECO:0007669"/>
    <property type="project" value="InterPro"/>
</dbReference>
<dbReference type="Proteomes" id="UP000588334">
    <property type="component" value="Unassembled WGS sequence"/>
</dbReference>
<dbReference type="InterPro" id="IPR039302">
    <property type="entry name" value="MAP10"/>
</dbReference>
<sequence length="631" mass="68868">PPAASPEPGGEEEQEQEQEEEEEGEELEGNVFCPPLLYYSREPAEPQRPPAAAAAAAQAGAGQWLHVEARRPREEDKGQSPPRPSAGPSLLHPASPGQPRAALGQLPLLSALLAELSVLTHSALPAAAAVHPHLAWLYQPPGHSAAIQPAEAPVGPGGSSEAASPRFKQEATSPVSPGTGRPKKAAPQGEPTSKRNCKAKENRPPRKKLLYGLTNTLRLRLQQTNPDKLIILERREKHRKKQMEMLNERSPVRNRKLLRSAGEQHVASCRSCSKGDSSKRNNQLDKTVQTSLENSALSESISVTGDASPDLQKRSITSLWRNNAIASKEHPYKETTAPLLEESVLKSAHEEKCVKAQLPAALPSDANAKGSNEEAVHLIHHETTEHDDASVISGHKPSLSRSVENNSKFIDDFVTSPENTIYSEDFTNAECTEKDSEALDSSPEPLCVESPKRGRSDTEPESCRSRISKTSQRAESTSDLVPVPSASSPVQSLRRNRDFKTSKRASSESADSLNLAQIETSLLDEERKAQQISKDANRGNQHIKQIPTLRSKQVRSGTDLNRGRGQPSAGEKQSVTKVSSYLPSNMSDLELSVLENSMSENEDDFLEKLHAPHQYKDISELIINKLPGYTM</sequence>
<feature type="region of interest" description="Disordered" evidence="1">
    <location>
        <begin position="1"/>
        <end position="102"/>
    </location>
</feature>
<dbReference type="GO" id="GO:0032467">
    <property type="term" value="P:positive regulation of cytokinesis"/>
    <property type="evidence" value="ECO:0007669"/>
    <property type="project" value="TreeGrafter"/>
</dbReference>